<reference evidence="1" key="1">
    <citation type="journal article" date="2014" name="Int. J. Syst. Evol. Microbiol.">
        <title>Complete genome sequence of Corynebacterium casei LMG S-19264T (=DSM 44701T), isolated from a smear-ripened cheese.</title>
        <authorList>
            <consortium name="US DOE Joint Genome Institute (JGI-PGF)"/>
            <person name="Walter F."/>
            <person name="Albersmeier A."/>
            <person name="Kalinowski J."/>
            <person name="Ruckert C."/>
        </authorList>
    </citation>
    <scope>NUCLEOTIDE SEQUENCE</scope>
    <source>
        <strain evidence="1">CGMCC 1.3617</strain>
    </source>
</reference>
<evidence type="ECO:0000313" key="1">
    <source>
        <dbReference type="EMBL" id="GGJ14046.1"/>
    </source>
</evidence>
<dbReference type="EMBL" id="BMKW01000005">
    <property type="protein sequence ID" value="GGJ14046.1"/>
    <property type="molecule type" value="Genomic_DNA"/>
</dbReference>
<keyword evidence="2" id="KW-1185">Reference proteome</keyword>
<dbReference type="AlphaFoldDB" id="A0A917KIB8"/>
<sequence length="88" mass="9441">MPDGSASPPLYWTRDAHGWIAPCGEEGQGEARVLGYSNGWAWIVDMLPGTDEAVITAGRAHASLDEAKRLAEQQVAAWPVPIDGARQL</sequence>
<dbReference type="Proteomes" id="UP000661507">
    <property type="component" value="Unassembled WGS sequence"/>
</dbReference>
<reference evidence="1" key="2">
    <citation type="submission" date="2020-09" db="EMBL/GenBank/DDBJ databases">
        <authorList>
            <person name="Sun Q."/>
            <person name="Zhou Y."/>
        </authorList>
    </citation>
    <scope>NUCLEOTIDE SEQUENCE</scope>
    <source>
        <strain evidence="1">CGMCC 1.3617</strain>
    </source>
</reference>
<evidence type="ECO:0000313" key="2">
    <source>
        <dbReference type="Proteomes" id="UP000661507"/>
    </source>
</evidence>
<accession>A0A917KIB8</accession>
<organism evidence="1 2">
    <name type="scientific">Neoroseomonas lacus</name>
    <dbReference type="NCBI Taxonomy" id="287609"/>
    <lineage>
        <taxon>Bacteria</taxon>
        <taxon>Pseudomonadati</taxon>
        <taxon>Pseudomonadota</taxon>
        <taxon>Alphaproteobacteria</taxon>
        <taxon>Acetobacterales</taxon>
        <taxon>Acetobacteraceae</taxon>
        <taxon>Neoroseomonas</taxon>
    </lineage>
</organism>
<dbReference type="RefSeq" id="WP_188967071.1">
    <property type="nucleotide sequence ID" value="NZ_BMKW01000005.1"/>
</dbReference>
<name>A0A917KIB8_9PROT</name>
<protein>
    <submittedName>
        <fullName evidence="1">Uncharacterized protein</fullName>
    </submittedName>
</protein>
<comment type="caution">
    <text evidence="1">The sequence shown here is derived from an EMBL/GenBank/DDBJ whole genome shotgun (WGS) entry which is preliminary data.</text>
</comment>
<gene>
    <name evidence="1" type="ORF">GCM10011320_21650</name>
</gene>
<proteinExistence type="predicted"/>